<dbReference type="Proteomes" id="UP000464054">
    <property type="component" value="Chromosome"/>
</dbReference>
<gene>
    <name evidence="1" type="ORF">GMX10_02180</name>
</gene>
<reference evidence="2" key="1">
    <citation type="submission" date="2019-11" db="EMBL/GenBank/DDBJ databases">
        <authorList>
            <person name="Jee S."/>
        </authorList>
    </citation>
    <scope>NUCLEOTIDE SEQUENCE [LARGE SCALE GENOMIC DNA]</scope>
    <source>
        <strain evidence="2">PZ1</strain>
    </source>
</reference>
<accession>A0AAP9IEQ3</accession>
<evidence type="ECO:0000313" key="1">
    <source>
        <dbReference type="EMBL" id="QHQ23006.1"/>
    </source>
</evidence>
<name>A0AAP9IEQ3_9GAMM</name>
<proteinExistence type="predicted"/>
<dbReference type="EMBL" id="CP046377">
    <property type="protein sequence ID" value="QHQ23006.1"/>
    <property type="molecule type" value="Genomic_DNA"/>
</dbReference>
<evidence type="ECO:0000313" key="2">
    <source>
        <dbReference type="Proteomes" id="UP000464054"/>
    </source>
</evidence>
<sequence>MGLNAGIAEICCQHLSDELVPEGELAGVLAETFMISSHKAQDQSVMTSFPFYDVTDIFRLLMNSAISSCNETTISCIAKKGL</sequence>
<dbReference type="AlphaFoldDB" id="A0AAP9IEQ3"/>
<dbReference type="RefSeq" id="WP_161546625.1">
    <property type="nucleotide sequence ID" value="NZ_CP046377.1"/>
</dbReference>
<protein>
    <submittedName>
        <fullName evidence="1">Uncharacterized protein</fullName>
    </submittedName>
</protein>
<organism evidence="1 2">
    <name type="scientific">Pectobacterium parvum</name>
    <dbReference type="NCBI Taxonomy" id="2778550"/>
    <lineage>
        <taxon>Bacteria</taxon>
        <taxon>Pseudomonadati</taxon>
        <taxon>Pseudomonadota</taxon>
        <taxon>Gammaproteobacteria</taxon>
        <taxon>Enterobacterales</taxon>
        <taxon>Pectobacteriaceae</taxon>
        <taxon>Pectobacterium</taxon>
    </lineage>
</organism>